<organism evidence="4 5">
    <name type="scientific">Pristionchus pacificus</name>
    <name type="common">Parasitic nematode worm</name>
    <dbReference type="NCBI Taxonomy" id="54126"/>
    <lineage>
        <taxon>Eukaryota</taxon>
        <taxon>Metazoa</taxon>
        <taxon>Ecdysozoa</taxon>
        <taxon>Nematoda</taxon>
        <taxon>Chromadorea</taxon>
        <taxon>Rhabditida</taxon>
        <taxon>Rhabditina</taxon>
        <taxon>Diplogasteromorpha</taxon>
        <taxon>Diplogasteroidea</taxon>
        <taxon>Neodiplogasteridae</taxon>
        <taxon>Pristionchus</taxon>
    </lineage>
</organism>
<evidence type="ECO:0000256" key="2">
    <source>
        <dbReference type="ARBA" id="ARBA00022448"/>
    </source>
</evidence>
<evidence type="ECO:0000256" key="3">
    <source>
        <dbReference type="ARBA" id="ARBA00022927"/>
    </source>
</evidence>
<dbReference type="EnsemblMetazoa" id="PPA35428.1">
    <property type="protein sequence ID" value="PPA35428.1"/>
    <property type="gene ID" value="WBGene00273797"/>
</dbReference>
<proteinExistence type="inferred from homology"/>
<dbReference type="GO" id="GO:0008139">
    <property type="term" value="F:nuclear localization sequence binding"/>
    <property type="evidence" value="ECO:0000318"/>
    <property type="project" value="GO_Central"/>
</dbReference>
<gene>
    <name evidence="4" type="primary">WBGene00273797</name>
</gene>
<evidence type="ECO:0000313" key="4">
    <source>
        <dbReference type="EnsemblMetazoa" id="PPA35428.1"/>
    </source>
</evidence>
<comment type="similarity">
    <text evidence="1">Belongs to the importin alpha family.</text>
</comment>
<evidence type="ECO:0000256" key="1">
    <source>
        <dbReference type="ARBA" id="ARBA00010394"/>
    </source>
</evidence>
<evidence type="ECO:0000313" key="5">
    <source>
        <dbReference type="Proteomes" id="UP000005239"/>
    </source>
</evidence>
<dbReference type="SMART" id="SM00185">
    <property type="entry name" value="ARM"/>
    <property type="match status" value="6"/>
</dbReference>
<dbReference type="InterPro" id="IPR000225">
    <property type="entry name" value="Armadillo"/>
</dbReference>
<dbReference type="GO" id="GO:0005634">
    <property type="term" value="C:nucleus"/>
    <property type="evidence" value="ECO:0000318"/>
    <property type="project" value="GO_Central"/>
</dbReference>
<accession>A0A2A6B5Q7</accession>
<dbReference type="SUPFAM" id="SSF48371">
    <property type="entry name" value="ARM repeat"/>
    <property type="match status" value="1"/>
</dbReference>
<keyword evidence="3" id="KW-0653">Protein transport</keyword>
<keyword evidence="2" id="KW-0813">Transport</keyword>
<dbReference type="Proteomes" id="UP000005239">
    <property type="component" value="Unassembled WGS sequence"/>
</dbReference>
<protein>
    <submittedName>
        <fullName evidence="4">Armadillo repeat containing protein</fullName>
    </submittedName>
</protein>
<keyword evidence="5" id="KW-1185">Reference proteome</keyword>
<sequence length="536" mass="59734">MKLKRKASSSRMSTEALVQEYTYFSDLLTSDNSTKMAQASSVNYFRRLFTENTEPPRYFDQKLIDIFIAIVRDTEAAVDVRTDAAWAITNLLCSKRNPLTHTIIDKGTLDVFVWCIGTADPKLRDQCIWGVGNISADCPDCKEAVRATDVLETIARQMNANSFHSLESNRCAIWCCLNILRGGNAALLPRTARSLLTAVYKAMRRLESDASIMQDSLLTLSLLADDRNFFHFVRVKLTIDRRIRNPPQRRDTVAIDYSHYCINKDTISATVINRSLQPHMWPAQIDAMLNEPGLVTSTMGAIGSGNPCLVSPALRLIGNIITGTDEQTERVIMRDGFVPLIAGCMDSTVGQVRREAAWILSNVAAGPAHHVDLIITNKQLIAQLLRKLHMDDPRMQKEVCWVFANTLSNLNTNPRPAVLSEFLGYGVLAIVDFASKSSTDPRLVNKIREVLTAILIVHPEREPAGLLCSKCRKGRGERPITSSGMRTPRRSRRSRSSQPPLILAVALEAESLLATTKKPMDEIKRICDEHLGGETD</sequence>
<dbReference type="Gene3D" id="1.25.10.10">
    <property type="entry name" value="Leucine-rich Repeat Variant"/>
    <property type="match status" value="1"/>
</dbReference>
<dbReference type="AlphaFoldDB" id="A0A2A6B5Q7"/>
<dbReference type="PANTHER" id="PTHR23316">
    <property type="entry name" value="IMPORTIN ALPHA"/>
    <property type="match status" value="1"/>
</dbReference>
<dbReference type="OrthoDB" id="5808860at2759"/>
<reference evidence="4" key="2">
    <citation type="submission" date="2022-06" db="UniProtKB">
        <authorList>
            <consortium name="EnsemblMetazoa"/>
        </authorList>
    </citation>
    <scope>IDENTIFICATION</scope>
    <source>
        <strain evidence="4">PS312</strain>
    </source>
</reference>
<dbReference type="GO" id="GO:0061608">
    <property type="term" value="F:nuclear import signal receptor activity"/>
    <property type="evidence" value="ECO:0000318"/>
    <property type="project" value="GO_Central"/>
</dbReference>
<dbReference type="InterPro" id="IPR016024">
    <property type="entry name" value="ARM-type_fold"/>
</dbReference>
<dbReference type="GO" id="GO:0005654">
    <property type="term" value="C:nucleoplasm"/>
    <property type="evidence" value="ECO:0000318"/>
    <property type="project" value="GO_Central"/>
</dbReference>
<name>A0A2A6B5Q7_PRIPA</name>
<reference evidence="5" key="1">
    <citation type="journal article" date="2008" name="Nat. Genet.">
        <title>The Pristionchus pacificus genome provides a unique perspective on nematode lifestyle and parasitism.</title>
        <authorList>
            <person name="Dieterich C."/>
            <person name="Clifton S.W."/>
            <person name="Schuster L.N."/>
            <person name="Chinwalla A."/>
            <person name="Delehaunty K."/>
            <person name="Dinkelacker I."/>
            <person name="Fulton L."/>
            <person name="Fulton R."/>
            <person name="Godfrey J."/>
            <person name="Minx P."/>
            <person name="Mitreva M."/>
            <person name="Roeseler W."/>
            <person name="Tian H."/>
            <person name="Witte H."/>
            <person name="Yang S.P."/>
            <person name="Wilson R.K."/>
            <person name="Sommer R.J."/>
        </authorList>
    </citation>
    <scope>NUCLEOTIDE SEQUENCE [LARGE SCALE GENOMIC DNA]</scope>
    <source>
        <strain evidence="5">PS312</strain>
    </source>
</reference>
<dbReference type="InterPro" id="IPR011989">
    <property type="entry name" value="ARM-like"/>
</dbReference>
<accession>A0A8R1UPH4</accession>
<dbReference type="GO" id="GO:0006607">
    <property type="term" value="P:NLS-bearing protein import into nucleus"/>
    <property type="evidence" value="ECO:0000318"/>
    <property type="project" value="GO_Central"/>
</dbReference>